<dbReference type="GO" id="GO:0051959">
    <property type="term" value="F:dynein light intermediate chain binding"/>
    <property type="evidence" value="ECO:0007669"/>
    <property type="project" value="InterPro"/>
</dbReference>
<dbReference type="SUPFAM" id="SSF52540">
    <property type="entry name" value="P-loop containing nucleoside triphosphate hydrolases"/>
    <property type="match status" value="1"/>
</dbReference>
<protein>
    <recommendedName>
        <fullName evidence="1">Dynein heavy chain hydrolytic ATP-binding dynein motor region domain-containing protein</fullName>
    </recommendedName>
</protein>
<gene>
    <name evidence="2" type="ORF">WUBG_15008</name>
</gene>
<accession>J9EAS0</accession>
<dbReference type="InterPro" id="IPR027417">
    <property type="entry name" value="P-loop_NTPase"/>
</dbReference>
<evidence type="ECO:0000313" key="3">
    <source>
        <dbReference type="Proteomes" id="UP000004810"/>
    </source>
</evidence>
<dbReference type="Pfam" id="PF12774">
    <property type="entry name" value="AAA_6"/>
    <property type="match status" value="1"/>
</dbReference>
<dbReference type="GO" id="GO:0005524">
    <property type="term" value="F:ATP binding"/>
    <property type="evidence" value="ECO:0007669"/>
    <property type="project" value="InterPro"/>
</dbReference>
<proteinExistence type="predicted"/>
<dbReference type="EMBL" id="ADBV01012878">
    <property type="protein sequence ID" value="EJW74082.1"/>
    <property type="molecule type" value="Genomic_DNA"/>
</dbReference>
<dbReference type="GO" id="GO:0045505">
    <property type="term" value="F:dynein intermediate chain binding"/>
    <property type="evidence" value="ECO:0007669"/>
    <property type="project" value="InterPro"/>
</dbReference>
<evidence type="ECO:0000259" key="1">
    <source>
        <dbReference type="Pfam" id="PF12774"/>
    </source>
</evidence>
<dbReference type="Gene3D" id="3.40.50.300">
    <property type="entry name" value="P-loop containing nucleotide triphosphate hydrolases"/>
    <property type="match status" value="1"/>
</dbReference>
<feature type="domain" description="Dynein heavy chain hydrolytic ATP-binding dynein motor region" evidence="1">
    <location>
        <begin position="2"/>
        <end position="127"/>
    </location>
</feature>
<name>J9EAS0_WUCBA</name>
<dbReference type="GO" id="GO:0007018">
    <property type="term" value="P:microtubule-based movement"/>
    <property type="evidence" value="ECO:0007669"/>
    <property type="project" value="InterPro"/>
</dbReference>
<comment type="caution">
    <text evidence="2">The sequence shown here is derived from an EMBL/GenBank/DDBJ whole genome shotgun (WGS) entry which is preliminary data.</text>
</comment>
<evidence type="ECO:0000313" key="2">
    <source>
        <dbReference type="EMBL" id="EJW74082.1"/>
    </source>
</evidence>
<reference evidence="3" key="1">
    <citation type="submission" date="2012-08" db="EMBL/GenBank/DDBJ databases">
        <title>The Genome Sequence of Wuchereria bancrofti.</title>
        <authorList>
            <person name="Nutman T.B."/>
            <person name="Fink D.L."/>
            <person name="Russ C."/>
            <person name="Young S."/>
            <person name="Zeng Q."/>
            <person name="Koehrsen M."/>
            <person name="Alvarado L."/>
            <person name="Berlin A."/>
            <person name="Chapman S.B."/>
            <person name="Chen Z."/>
            <person name="Freedman E."/>
            <person name="Gellesch M."/>
            <person name="Goldberg J."/>
            <person name="Griggs A."/>
            <person name="Gujja S."/>
            <person name="Heilman E.R."/>
            <person name="Heiman D."/>
            <person name="Hepburn T."/>
            <person name="Howarth C."/>
            <person name="Jen D."/>
            <person name="Larson L."/>
            <person name="Lewis B."/>
            <person name="Mehta T."/>
            <person name="Park D."/>
            <person name="Pearson M."/>
            <person name="Roberts A."/>
            <person name="Saif S."/>
            <person name="Shea T."/>
            <person name="Shenoy N."/>
            <person name="Sisk P."/>
            <person name="Stolte C."/>
            <person name="Sykes S."/>
            <person name="Walk T."/>
            <person name="White J."/>
            <person name="Yandava C."/>
            <person name="Haas B."/>
            <person name="Henn M.R."/>
            <person name="Nusbaum C."/>
            <person name="Birren B."/>
        </authorList>
    </citation>
    <scope>NUCLEOTIDE SEQUENCE [LARGE SCALE GENOMIC DNA]</scope>
    <source>
        <strain evidence="3">NA</strain>
    </source>
</reference>
<dbReference type="GO" id="GO:0030286">
    <property type="term" value="C:dynein complex"/>
    <property type="evidence" value="ECO:0007669"/>
    <property type="project" value="InterPro"/>
</dbReference>
<dbReference type="AlphaFoldDB" id="J9EAS0"/>
<dbReference type="Proteomes" id="UP000004810">
    <property type="component" value="Unassembled WGS sequence"/>
</dbReference>
<dbReference type="InterPro" id="IPR035699">
    <property type="entry name" value="AAA_6"/>
</dbReference>
<dbReference type="InterPro" id="IPR043157">
    <property type="entry name" value="Dynein_AAA1S"/>
</dbReference>
<dbReference type="InterPro" id="IPR026983">
    <property type="entry name" value="DHC"/>
</dbReference>
<dbReference type="PANTHER" id="PTHR45703">
    <property type="entry name" value="DYNEIN HEAVY CHAIN"/>
    <property type="match status" value="1"/>
</dbReference>
<dbReference type="Gene3D" id="1.10.8.710">
    <property type="match status" value="1"/>
</dbReference>
<dbReference type="PANTHER" id="PTHR45703:SF22">
    <property type="entry name" value="DYNEIN CYTOPLASMIC 2 HEAVY CHAIN 1"/>
    <property type="match status" value="1"/>
</dbReference>
<sequence length="216" mass="24665">MLSSQQHYDWGLRALKTVLRSCGNLLSANRMDKNEVQVVVDALTLNTLSKLTFEDSKRFSILIDDVFSNVKKDTVQIEDLLEPIKLVANELKITVTDMQIKKIFELYDQMRQRMGVILLGPSGSGKSTIWKILQKAMSLINKPVKTYRINPKSMTKQKLLGYMDMDTREWSDGVLTTAAREVIKDNNNILAWIICDGDIDPEWIEALNSVLDDNRL</sequence>
<feature type="non-terminal residue" evidence="2">
    <location>
        <position position="216"/>
    </location>
</feature>
<organism evidence="2 3">
    <name type="scientific">Wuchereria bancrofti</name>
    <dbReference type="NCBI Taxonomy" id="6293"/>
    <lineage>
        <taxon>Eukaryota</taxon>
        <taxon>Metazoa</taxon>
        <taxon>Ecdysozoa</taxon>
        <taxon>Nematoda</taxon>
        <taxon>Chromadorea</taxon>
        <taxon>Rhabditida</taxon>
        <taxon>Spirurina</taxon>
        <taxon>Spiruromorpha</taxon>
        <taxon>Filarioidea</taxon>
        <taxon>Onchocercidae</taxon>
        <taxon>Wuchereria</taxon>
    </lineage>
</organism>